<evidence type="ECO:0000313" key="10">
    <source>
        <dbReference type="Proteomes" id="UP000197468"/>
    </source>
</evidence>
<keyword evidence="4 8" id="KW-0812">Transmembrane</keyword>
<keyword evidence="10" id="KW-1185">Reference proteome</keyword>
<dbReference type="Gene3D" id="1.20.1250.20">
    <property type="entry name" value="MFS general substrate transporter like domains"/>
    <property type="match status" value="1"/>
</dbReference>
<dbReference type="InterPro" id="IPR011701">
    <property type="entry name" value="MFS"/>
</dbReference>
<accession>A0A246J4G0</accession>
<sequence>MGDALRCRPARSPVRRRALRHRVARPCRPPGTGDRGDPVHTAPGRSSHRHSRALMILDRHRPLIRPVSFVLAQGLSGLGAAATSFAIDVWVFQQTGSYTIFATLALMAALPALLLSPFSGALVDRLPKRRVLVSCDAASLLVVAAALLAVALDSFSVTGAAAVMVLLSSIQTVRWPALTSTVTLITPGPHLARISGLEEAVQATSTVAAPIVGAALFHLAGLSPILLLNVVSFVCSIAIVLSIQLPAPPASAGQTSVLRAVFGDPAFGMRWIWARKHLLRLLVFIAVLNLGCATFVTVNAPLVLSFADAGTLGLVMATGSGGLVLGGVLMTATGGIKPFERGVLLGASGIACGVLVFGLAQTLPWFALGTFLFGFMHPVVNAAAQVLWRTETPVEIQGRVFAIRRMISWGLNPFAIAMSIPLSTWVFGGLLDALNSHLPRIGAWWGTGQAGRLGLMLSTMGLGMLLVIATATRTGFLARAGSSPVGAPTPPHPARGPGPTTP</sequence>
<evidence type="ECO:0000256" key="6">
    <source>
        <dbReference type="ARBA" id="ARBA00023136"/>
    </source>
</evidence>
<feature type="transmembrane region" description="Helical" evidence="8">
    <location>
        <begin position="366"/>
        <end position="388"/>
    </location>
</feature>
<dbReference type="AlphaFoldDB" id="A0A246J4G0"/>
<evidence type="ECO:0000256" key="7">
    <source>
        <dbReference type="SAM" id="MobiDB-lite"/>
    </source>
</evidence>
<feature type="compositionally biased region" description="Basic residues" evidence="7">
    <location>
        <begin position="13"/>
        <end position="25"/>
    </location>
</feature>
<dbReference type="SUPFAM" id="SSF103473">
    <property type="entry name" value="MFS general substrate transporter"/>
    <property type="match status" value="1"/>
</dbReference>
<feature type="region of interest" description="Disordered" evidence="7">
    <location>
        <begin position="1"/>
        <end position="51"/>
    </location>
</feature>
<evidence type="ECO:0000256" key="2">
    <source>
        <dbReference type="ARBA" id="ARBA00022448"/>
    </source>
</evidence>
<organism evidence="9 10">
    <name type="scientific">Roseateles aquatilis</name>
    <dbReference type="NCBI Taxonomy" id="431061"/>
    <lineage>
        <taxon>Bacteria</taxon>
        <taxon>Pseudomonadati</taxon>
        <taxon>Pseudomonadota</taxon>
        <taxon>Betaproteobacteria</taxon>
        <taxon>Burkholderiales</taxon>
        <taxon>Sphaerotilaceae</taxon>
        <taxon>Roseateles</taxon>
    </lineage>
</organism>
<feature type="transmembrane region" description="Helical" evidence="8">
    <location>
        <begin position="278"/>
        <end position="298"/>
    </location>
</feature>
<name>A0A246J4G0_9BURK</name>
<dbReference type="PANTHER" id="PTHR43266:SF2">
    <property type="entry name" value="MAJOR FACILITATOR SUPERFAMILY (MFS) PROFILE DOMAIN-CONTAINING PROTEIN"/>
    <property type="match status" value="1"/>
</dbReference>
<evidence type="ECO:0000256" key="4">
    <source>
        <dbReference type="ARBA" id="ARBA00022692"/>
    </source>
</evidence>
<feature type="region of interest" description="Disordered" evidence="7">
    <location>
        <begin position="480"/>
        <end position="502"/>
    </location>
</feature>
<evidence type="ECO:0000256" key="5">
    <source>
        <dbReference type="ARBA" id="ARBA00022989"/>
    </source>
</evidence>
<evidence type="ECO:0000256" key="1">
    <source>
        <dbReference type="ARBA" id="ARBA00004651"/>
    </source>
</evidence>
<feature type="transmembrane region" description="Helical" evidence="8">
    <location>
        <begin position="310"/>
        <end position="330"/>
    </location>
</feature>
<feature type="transmembrane region" description="Helical" evidence="8">
    <location>
        <begin position="69"/>
        <end position="92"/>
    </location>
</feature>
<evidence type="ECO:0000256" key="8">
    <source>
        <dbReference type="SAM" id="Phobius"/>
    </source>
</evidence>
<dbReference type="GO" id="GO:0005886">
    <property type="term" value="C:plasma membrane"/>
    <property type="evidence" value="ECO:0007669"/>
    <property type="project" value="UniProtKB-SubCell"/>
</dbReference>
<protein>
    <recommendedName>
        <fullName evidence="11">Major facilitator superfamily (MFS) profile domain-containing protein</fullName>
    </recommendedName>
</protein>
<gene>
    <name evidence="9" type="ORF">CDN99_17855</name>
</gene>
<keyword evidence="6 8" id="KW-0472">Membrane</keyword>
<keyword evidence="2" id="KW-0813">Transport</keyword>
<proteinExistence type="predicted"/>
<evidence type="ECO:0000313" key="9">
    <source>
        <dbReference type="EMBL" id="OWQ87469.1"/>
    </source>
</evidence>
<feature type="transmembrane region" description="Helical" evidence="8">
    <location>
        <begin position="131"/>
        <end position="152"/>
    </location>
</feature>
<feature type="transmembrane region" description="Helical" evidence="8">
    <location>
        <begin position="409"/>
        <end position="430"/>
    </location>
</feature>
<evidence type="ECO:0008006" key="11">
    <source>
        <dbReference type="Google" id="ProtNLM"/>
    </source>
</evidence>
<comment type="caution">
    <text evidence="9">The sequence shown here is derived from an EMBL/GenBank/DDBJ whole genome shotgun (WGS) entry which is preliminary data.</text>
</comment>
<dbReference type="Pfam" id="PF07690">
    <property type="entry name" value="MFS_1"/>
    <property type="match status" value="1"/>
</dbReference>
<feature type="transmembrane region" description="Helical" evidence="8">
    <location>
        <begin position="342"/>
        <end position="360"/>
    </location>
</feature>
<feature type="transmembrane region" description="Helical" evidence="8">
    <location>
        <begin position="450"/>
        <end position="469"/>
    </location>
</feature>
<comment type="subcellular location">
    <subcellularLocation>
        <location evidence="1">Cell membrane</location>
        <topology evidence="1">Multi-pass membrane protein</topology>
    </subcellularLocation>
</comment>
<evidence type="ECO:0000256" key="3">
    <source>
        <dbReference type="ARBA" id="ARBA00022475"/>
    </source>
</evidence>
<dbReference type="EMBL" id="NIOF01000009">
    <property type="protein sequence ID" value="OWQ87469.1"/>
    <property type="molecule type" value="Genomic_DNA"/>
</dbReference>
<feature type="transmembrane region" description="Helical" evidence="8">
    <location>
        <begin position="98"/>
        <end position="119"/>
    </location>
</feature>
<dbReference type="CDD" id="cd06173">
    <property type="entry name" value="MFS_MefA_like"/>
    <property type="match status" value="1"/>
</dbReference>
<keyword evidence="5 8" id="KW-1133">Transmembrane helix</keyword>
<feature type="compositionally biased region" description="Pro residues" evidence="7">
    <location>
        <begin position="487"/>
        <end position="502"/>
    </location>
</feature>
<dbReference type="InterPro" id="IPR036259">
    <property type="entry name" value="MFS_trans_sf"/>
</dbReference>
<dbReference type="Proteomes" id="UP000197468">
    <property type="component" value="Unassembled WGS sequence"/>
</dbReference>
<dbReference type="GO" id="GO:0022857">
    <property type="term" value="F:transmembrane transporter activity"/>
    <property type="evidence" value="ECO:0007669"/>
    <property type="project" value="InterPro"/>
</dbReference>
<keyword evidence="3" id="KW-1003">Cell membrane</keyword>
<dbReference type="PANTHER" id="PTHR43266">
    <property type="entry name" value="MACROLIDE-EFFLUX PROTEIN"/>
    <property type="match status" value="1"/>
</dbReference>
<reference evidence="9 10" key="1">
    <citation type="journal article" date="2008" name="Int. J. Syst. Evol. Microbiol.">
        <title>Description of Roseateles aquatilis sp. nov. and Roseateles terrae sp. nov., in the class Betaproteobacteria, and emended description of the genus Roseateles.</title>
        <authorList>
            <person name="Gomila M."/>
            <person name="Bowien B."/>
            <person name="Falsen E."/>
            <person name="Moore E.R."/>
            <person name="Lalucat J."/>
        </authorList>
    </citation>
    <scope>NUCLEOTIDE SEQUENCE [LARGE SCALE GENOMIC DNA]</scope>
    <source>
        <strain evidence="9 10">CCUG 48205</strain>
    </source>
</reference>